<feature type="transmembrane region" description="Helical" evidence="1">
    <location>
        <begin position="9"/>
        <end position="32"/>
    </location>
</feature>
<gene>
    <name evidence="2" type="ORF">Psi01_25870</name>
</gene>
<dbReference type="EMBL" id="BOOJ01000023">
    <property type="protein sequence ID" value="GIH91957.1"/>
    <property type="molecule type" value="Genomic_DNA"/>
</dbReference>
<protein>
    <submittedName>
        <fullName evidence="2">Uncharacterized protein</fullName>
    </submittedName>
</protein>
<keyword evidence="1" id="KW-0812">Transmembrane</keyword>
<accession>A0A8J3SCN9</accession>
<evidence type="ECO:0000313" key="3">
    <source>
        <dbReference type="Proteomes" id="UP000619788"/>
    </source>
</evidence>
<dbReference type="RefSeq" id="WP_204064204.1">
    <property type="nucleotide sequence ID" value="NZ_BOOJ01000023.1"/>
</dbReference>
<proteinExistence type="predicted"/>
<organism evidence="2 3">
    <name type="scientific">Planobispora siamensis</name>
    <dbReference type="NCBI Taxonomy" id="936338"/>
    <lineage>
        <taxon>Bacteria</taxon>
        <taxon>Bacillati</taxon>
        <taxon>Actinomycetota</taxon>
        <taxon>Actinomycetes</taxon>
        <taxon>Streptosporangiales</taxon>
        <taxon>Streptosporangiaceae</taxon>
        <taxon>Planobispora</taxon>
    </lineage>
</organism>
<keyword evidence="1" id="KW-0472">Membrane</keyword>
<sequence>MRHLRRWGAVYLIAALFVGSWIGQAIAMQPVIADQGWSEFWASTLENWQSEFLQLVVQAALLLGAKHVMFRADAEDLERIEAKLDQLLDRS</sequence>
<dbReference type="Proteomes" id="UP000619788">
    <property type="component" value="Unassembled WGS sequence"/>
</dbReference>
<keyword evidence="1" id="KW-1133">Transmembrane helix</keyword>
<dbReference type="AlphaFoldDB" id="A0A8J3SCN9"/>
<evidence type="ECO:0000313" key="2">
    <source>
        <dbReference type="EMBL" id="GIH91957.1"/>
    </source>
</evidence>
<name>A0A8J3SCN9_9ACTN</name>
<evidence type="ECO:0000256" key="1">
    <source>
        <dbReference type="SAM" id="Phobius"/>
    </source>
</evidence>
<keyword evidence="3" id="KW-1185">Reference proteome</keyword>
<comment type="caution">
    <text evidence="2">The sequence shown here is derived from an EMBL/GenBank/DDBJ whole genome shotgun (WGS) entry which is preliminary data.</text>
</comment>
<reference evidence="2 3" key="1">
    <citation type="submission" date="2021-01" db="EMBL/GenBank/DDBJ databases">
        <title>Whole genome shotgun sequence of Planobispora siamensis NBRC 107568.</title>
        <authorList>
            <person name="Komaki H."/>
            <person name="Tamura T."/>
        </authorList>
    </citation>
    <scope>NUCLEOTIDE SEQUENCE [LARGE SCALE GENOMIC DNA]</scope>
    <source>
        <strain evidence="2 3">NBRC 107568</strain>
    </source>
</reference>